<dbReference type="CDD" id="cd00519">
    <property type="entry name" value="Lipase_3"/>
    <property type="match status" value="1"/>
</dbReference>
<organism evidence="2 3">
    <name type="scientific">Planosporangium thailandense</name>
    <dbReference type="NCBI Taxonomy" id="765197"/>
    <lineage>
        <taxon>Bacteria</taxon>
        <taxon>Bacillati</taxon>
        <taxon>Actinomycetota</taxon>
        <taxon>Actinomycetes</taxon>
        <taxon>Micromonosporales</taxon>
        <taxon>Micromonosporaceae</taxon>
        <taxon>Planosporangium</taxon>
    </lineage>
</organism>
<sequence>MVSPVTGLPAVDGAGRAGMVAAQPGARYEEAYGPSYRDLITLKTTSPGFPVYPDLTQVLTTTTKHPNDVVAHTMAVCSGYAYADQRIVATMMTRLGLENNHCTMLSCTVDGMFISATAFLVQSSDGRVVILCYRGTQPLNFISWLGSGDVDPEEVTLSVAGSTGSFRVHGGFYRNERITGDDVIAGLWRAVRGRSVHKSAEEMPHPLEALYITGHSLGGAMAALRTVRLLSDHAFEPITEKLKAVYTFGQPMLGCPDFAKACEGEKFLASNVIRYRYRNDVVPSFPPTMSGEFAHFGQEYRYSDSSWRHSPQPTTQLSNLTELAAAPLALLSGPIKLLRKVPFPASWEDHNPQHYVSKLKPPHVGSEFSD</sequence>
<dbReference type="Proteomes" id="UP000722989">
    <property type="component" value="Unassembled WGS sequence"/>
</dbReference>
<protein>
    <submittedName>
        <fullName evidence="2">Lipase family protein</fullName>
    </submittedName>
</protein>
<evidence type="ECO:0000313" key="2">
    <source>
        <dbReference type="EMBL" id="NJC74284.1"/>
    </source>
</evidence>
<dbReference type="Gene3D" id="3.40.50.1820">
    <property type="entry name" value="alpha/beta hydrolase"/>
    <property type="match status" value="1"/>
</dbReference>
<accession>A0ABX0YAL0</accession>
<dbReference type="SUPFAM" id="SSF53474">
    <property type="entry name" value="alpha/beta-Hydrolases"/>
    <property type="match status" value="1"/>
</dbReference>
<dbReference type="InterPro" id="IPR044819">
    <property type="entry name" value="OBL-like"/>
</dbReference>
<dbReference type="InterPro" id="IPR002921">
    <property type="entry name" value="Fungal_lipase-type"/>
</dbReference>
<comment type="caution">
    <text evidence="2">The sequence shown here is derived from an EMBL/GenBank/DDBJ whole genome shotgun (WGS) entry which is preliminary data.</text>
</comment>
<dbReference type="Pfam" id="PF01764">
    <property type="entry name" value="Lipase_3"/>
    <property type="match status" value="1"/>
</dbReference>
<gene>
    <name evidence="2" type="ORF">HC031_31900</name>
</gene>
<proteinExistence type="predicted"/>
<evidence type="ECO:0000259" key="1">
    <source>
        <dbReference type="Pfam" id="PF01764"/>
    </source>
</evidence>
<dbReference type="RefSeq" id="WP_167929185.1">
    <property type="nucleotide sequence ID" value="NZ_JAATVY010000055.1"/>
</dbReference>
<keyword evidence="3" id="KW-1185">Reference proteome</keyword>
<dbReference type="InterPro" id="IPR029058">
    <property type="entry name" value="AB_hydrolase_fold"/>
</dbReference>
<dbReference type="PANTHER" id="PTHR46086">
    <property type="entry name" value="ALPHA/BETA-HYDROLASES SUPERFAMILY PROTEIN"/>
    <property type="match status" value="1"/>
</dbReference>
<feature type="domain" description="Fungal lipase-type" evidence="1">
    <location>
        <begin position="132"/>
        <end position="288"/>
    </location>
</feature>
<dbReference type="EMBL" id="JAATVY010000055">
    <property type="protein sequence ID" value="NJC74284.1"/>
    <property type="molecule type" value="Genomic_DNA"/>
</dbReference>
<dbReference type="PANTHER" id="PTHR46086:SF3">
    <property type="entry name" value="TRIACYLGLYCEROL LIPASE OBL1"/>
    <property type="match status" value="1"/>
</dbReference>
<evidence type="ECO:0000313" key="3">
    <source>
        <dbReference type="Proteomes" id="UP000722989"/>
    </source>
</evidence>
<name>A0ABX0YAL0_9ACTN</name>
<reference evidence="2 3" key="1">
    <citation type="submission" date="2020-03" db="EMBL/GenBank/DDBJ databases">
        <title>WGS of the type strain of Planosporangium spp.</title>
        <authorList>
            <person name="Thawai C."/>
        </authorList>
    </citation>
    <scope>NUCLEOTIDE SEQUENCE [LARGE SCALE GENOMIC DNA]</scope>
    <source>
        <strain evidence="2 3">TBRC 5610</strain>
    </source>
</reference>